<dbReference type="RefSeq" id="WP_119010369.1">
    <property type="nucleotide sequence ID" value="NZ_BJXK01000024.1"/>
</dbReference>
<dbReference type="EMBL" id="BJXK01000024">
    <property type="protein sequence ID" value="GEM81506.1"/>
    <property type="molecule type" value="Genomic_DNA"/>
</dbReference>
<evidence type="ECO:0000259" key="1">
    <source>
        <dbReference type="Pfam" id="PF13460"/>
    </source>
</evidence>
<gene>
    <name evidence="2" type="primary">yraR</name>
    <name evidence="2" type="ORF">VSU01S_37510</name>
</gene>
<protein>
    <submittedName>
        <fullName evidence="2">Nucleoside-diphosphate sugar epimerase</fullName>
    </submittedName>
</protein>
<dbReference type="AlphaFoldDB" id="A0A511QXQ0"/>
<sequence length="222" mass="24281">MTLNTSIVIAGATGLVGRETLKTVLEDQTVERVVSLSRRKIEMEHSKLQQWITADLSIPSSHQINQQPSVGIIALGTTLKKAGTKEKLKAIDVDLVAETATKMKSMGVKQLIVVSCLGASVNAMSHYLKCKGEMESQIEALEFNQTTFIQPGPLAGDREEKRLDEKVLQGVMQFISPLMIGKLKNYAPIQAIDVAKAINAIVHKRPSEEITRVSSSEMLSLL</sequence>
<dbReference type="SUPFAM" id="SSF51735">
    <property type="entry name" value="NAD(P)-binding Rossmann-fold domains"/>
    <property type="match status" value="1"/>
</dbReference>
<accession>A0A511QXQ0</accession>
<evidence type="ECO:0000313" key="2">
    <source>
        <dbReference type="EMBL" id="GEM81506.1"/>
    </source>
</evidence>
<evidence type="ECO:0000313" key="3">
    <source>
        <dbReference type="Proteomes" id="UP000321113"/>
    </source>
</evidence>
<proteinExistence type="predicted"/>
<reference evidence="2 3" key="1">
    <citation type="submission" date="2019-07" db="EMBL/GenBank/DDBJ databases">
        <title>Whole genome shotgun sequence of Vibrio superstes NBRC 103154.</title>
        <authorList>
            <person name="Hosoyama A."/>
            <person name="Uohara A."/>
            <person name="Ohji S."/>
            <person name="Ichikawa N."/>
        </authorList>
    </citation>
    <scope>NUCLEOTIDE SEQUENCE [LARGE SCALE GENOMIC DNA]</scope>
    <source>
        <strain evidence="2 3">NBRC 103154</strain>
    </source>
</reference>
<dbReference type="PANTHER" id="PTHR14097:SF7">
    <property type="entry name" value="OXIDOREDUCTASE HTATIP2"/>
    <property type="match status" value="1"/>
</dbReference>
<dbReference type="OrthoDB" id="9798632at2"/>
<dbReference type="InterPro" id="IPR036291">
    <property type="entry name" value="NAD(P)-bd_dom_sf"/>
</dbReference>
<dbReference type="Proteomes" id="UP000321113">
    <property type="component" value="Unassembled WGS sequence"/>
</dbReference>
<dbReference type="InterPro" id="IPR016040">
    <property type="entry name" value="NAD(P)-bd_dom"/>
</dbReference>
<dbReference type="Pfam" id="PF13460">
    <property type="entry name" value="NAD_binding_10"/>
    <property type="match status" value="1"/>
</dbReference>
<name>A0A511QXQ0_9VIBR</name>
<comment type="caution">
    <text evidence="2">The sequence shown here is derived from an EMBL/GenBank/DDBJ whole genome shotgun (WGS) entry which is preliminary data.</text>
</comment>
<organism evidence="2 3">
    <name type="scientific">Vibrio superstes NBRC 103154</name>
    <dbReference type="NCBI Taxonomy" id="1219062"/>
    <lineage>
        <taxon>Bacteria</taxon>
        <taxon>Pseudomonadati</taxon>
        <taxon>Pseudomonadota</taxon>
        <taxon>Gammaproteobacteria</taxon>
        <taxon>Vibrionales</taxon>
        <taxon>Vibrionaceae</taxon>
        <taxon>Vibrio</taxon>
    </lineage>
</organism>
<dbReference type="PANTHER" id="PTHR14097">
    <property type="entry name" value="OXIDOREDUCTASE HTATIP2"/>
    <property type="match status" value="1"/>
</dbReference>
<keyword evidence="3" id="KW-1185">Reference proteome</keyword>
<feature type="domain" description="NAD(P)-binding" evidence="1">
    <location>
        <begin position="11"/>
        <end position="160"/>
    </location>
</feature>
<dbReference type="Gene3D" id="3.40.50.720">
    <property type="entry name" value="NAD(P)-binding Rossmann-like Domain"/>
    <property type="match status" value="1"/>
</dbReference>